<organism evidence="1 2">
    <name type="scientific">Pseudomonas phage Noxifer</name>
    <dbReference type="NCBI Taxonomy" id="2006684"/>
    <lineage>
        <taxon>Viruses</taxon>
        <taxon>Duplodnaviria</taxon>
        <taxon>Heunggongvirae</taxon>
        <taxon>Uroviricota</taxon>
        <taxon>Caudoviricetes</taxon>
        <taxon>Chimalliviridae</taxon>
        <taxon>Noxifervirus</taxon>
        <taxon>Noxifervirus noxifer</taxon>
    </lineage>
</organism>
<dbReference type="OrthoDB" id="15887at10239"/>
<evidence type="ECO:0000313" key="2">
    <source>
        <dbReference type="Proteomes" id="UP000224829"/>
    </source>
</evidence>
<dbReference type="EMBL" id="MF063068">
    <property type="protein sequence ID" value="ARV77319.1"/>
    <property type="molecule type" value="Genomic_DNA"/>
</dbReference>
<protein>
    <submittedName>
        <fullName evidence="1">Virion structural protein</fullName>
    </submittedName>
</protein>
<gene>
    <name evidence="1" type="ORF">NOXIFER_150</name>
</gene>
<reference evidence="1 2" key="1">
    <citation type="submission" date="2017-05" db="EMBL/GenBank/DDBJ databases">
        <authorList>
            <person name="Song R."/>
            <person name="Chenine A.L."/>
            <person name="Ruprecht R.M."/>
        </authorList>
    </citation>
    <scope>NUCLEOTIDE SEQUENCE [LARGE SCALE GENOMIC DNA]</scope>
</reference>
<dbReference type="Proteomes" id="UP000224829">
    <property type="component" value="Segment"/>
</dbReference>
<evidence type="ECO:0000313" key="1">
    <source>
        <dbReference type="EMBL" id="ARV77319.1"/>
    </source>
</evidence>
<proteinExistence type="predicted"/>
<accession>A0A1Y0T0K2</accession>
<keyword evidence="2" id="KW-1185">Reference proteome</keyword>
<sequence>MPAITMLPLDLKGTKLSNRIANEARTLIRVDNQPHRVLLPRHGAFYNDENLRIFDGGRRLVHGVDYTTTYLYRDLGMLAAKPVYAFIVITNTDVSNSLVLNYHAVGGNYGVNVEELRALLDAINPDNFRVNYEDIINKPKGFNPAPHMDEYWQLYGAETTVTVLNRVRDLLGRNDEAIVQELKDYANNYHALAAARLAQEQALFKSHVEDFNNPHAENKTKVGLSNLNNWRMTLASEAYQSTLDVYYATPETGQLATTRQLVEPLNAHVARRDNPHGIRAQDVSAYTTGEITTRINARLHKDSPAANSNLLYGYSLAGWKAYVMANLSGDYVVSGLFTNELLGGAGGSPSMALMGNGTWRNWLSMIQEINAQTNKTAVLYVRSTVAAYNAQNAINYLNANFADLTSYPVGTKAVFMGYRAAVAHTTWNLPEVKFLIRVAGGWTTWLV</sequence>
<name>A0A1Y0T0K2_9CAUD</name>